<dbReference type="InterPro" id="IPR013780">
    <property type="entry name" value="Glyco_hydro_b"/>
</dbReference>
<dbReference type="PANTHER" id="PTHR10357">
    <property type="entry name" value="ALPHA-AMYLASE FAMILY MEMBER"/>
    <property type="match status" value="1"/>
</dbReference>
<dbReference type="Gene3D" id="2.60.40.1180">
    <property type="entry name" value="Golgi alpha-mannosidase II"/>
    <property type="match status" value="1"/>
</dbReference>
<evidence type="ECO:0000313" key="4">
    <source>
        <dbReference type="Proteomes" id="UP000198620"/>
    </source>
</evidence>
<dbReference type="Proteomes" id="UP000198620">
    <property type="component" value="Unassembled WGS sequence"/>
</dbReference>
<evidence type="ECO:0000259" key="2">
    <source>
        <dbReference type="SMART" id="SM00642"/>
    </source>
</evidence>
<dbReference type="EMBL" id="FOBH01000007">
    <property type="protein sequence ID" value="SEL22924.1"/>
    <property type="molecule type" value="Genomic_DNA"/>
</dbReference>
<dbReference type="InterPro" id="IPR045857">
    <property type="entry name" value="O16G_dom_2"/>
</dbReference>
<dbReference type="Gene3D" id="3.90.400.10">
    <property type="entry name" value="Oligo-1,6-glucosidase, Domain 2"/>
    <property type="match status" value="1"/>
</dbReference>
<protein>
    <submittedName>
        <fullName evidence="3">Oligo-1,6-glucosidase/alpha-glucosidase</fullName>
    </submittedName>
</protein>
<dbReference type="Gene3D" id="3.20.20.80">
    <property type="entry name" value="Glycosidases"/>
    <property type="match status" value="1"/>
</dbReference>
<comment type="similarity">
    <text evidence="1">Belongs to the glycosyl hydrolase 13 family.</text>
</comment>
<feature type="domain" description="Glycosyl hydrolase family 13 catalytic" evidence="2">
    <location>
        <begin position="26"/>
        <end position="423"/>
    </location>
</feature>
<keyword evidence="4" id="KW-1185">Reference proteome</keyword>
<proteinExistence type="inferred from homology"/>
<evidence type="ECO:0000256" key="1">
    <source>
        <dbReference type="ARBA" id="ARBA00008061"/>
    </source>
</evidence>
<dbReference type="SUPFAM" id="SSF51445">
    <property type="entry name" value="(Trans)glycosidases"/>
    <property type="match status" value="1"/>
</dbReference>
<dbReference type="GO" id="GO:0009313">
    <property type="term" value="P:oligosaccharide catabolic process"/>
    <property type="evidence" value="ECO:0007669"/>
    <property type="project" value="TreeGrafter"/>
</dbReference>
<gene>
    <name evidence="3" type="ORF">SAMN05216387_10716</name>
</gene>
<dbReference type="CDD" id="cd11333">
    <property type="entry name" value="AmyAc_SI_OligoGlu_DGase"/>
    <property type="match status" value="1"/>
</dbReference>
<dbReference type="GO" id="GO:0004556">
    <property type="term" value="F:alpha-amylase activity"/>
    <property type="evidence" value="ECO:0007669"/>
    <property type="project" value="TreeGrafter"/>
</dbReference>
<dbReference type="InterPro" id="IPR006047">
    <property type="entry name" value="GH13_cat_dom"/>
</dbReference>
<dbReference type="SMART" id="SM00642">
    <property type="entry name" value="Aamy"/>
    <property type="match status" value="1"/>
</dbReference>
<dbReference type="SUPFAM" id="SSF51011">
    <property type="entry name" value="Glycosyl hydrolase domain"/>
    <property type="match status" value="1"/>
</dbReference>
<sequence>MAAESAKFTSTSHSDREWWKKTTVYQIYPRSFFDSNDDGVGDIPGIIEKLDYLEDLGYETIWISPFTQSPQRDFGYDISDYFSISPEYGDMALFEKLVREVHARRMKLVFDLVLNHTSNEHPWFKESASSRDNPKADWYIWKDGTGKNGTKPPNNWRAMAGNKAWTYYPERKQFNYTAFLPFQPDLNYHNPDVKRAMFDVVRFWLNKGVDGFRLDIISAIYEDSTLRKNPPSFRLAPSDKSLSIFFQHLKNNFLHEKSFVFATELRSVVDEFANPKRVLIGESHGDEAVINRFCYLDGKDGLDAIFLFKAVSTPFKAESYRQMLMKFEKHFPEPLIPTLVFANHDRTRVISRLGGSIEKAKLLALFQFTCRGIPFTYFGDEIGIPRVRIPLKQGKDAIAMQLSWIPQALVDRSIEILNRDECRTPMLWNSKPNAGFCDHATKPWLPVAENFNEINVEKQVADPCSLFNFYKKLIRLRNATPALHGGSLEIAHDLCDKKILAYYRISDDEKYMVVLNMSKYRVENPVNSEVLLSTHPQGGAHQLHPFEGRVMRLRNT</sequence>
<dbReference type="STRING" id="1233.SAMN05216387_10716"/>
<name>A0A1H7NHQ6_9PROT</name>
<dbReference type="PANTHER" id="PTHR10357:SF179">
    <property type="entry name" value="NEUTRAL AND BASIC AMINO ACID TRANSPORT PROTEIN RBAT"/>
    <property type="match status" value="1"/>
</dbReference>
<organism evidence="3 4">
    <name type="scientific">Nitrosovibrio tenuis</name>
    <dbReference type="NCBI Taxonomy" id="1233"/>
    <lineage>
        <taxon>Bacteria</taxon>
        <taxon>Pseudomonadati</taxon>
        <taxon>Pseudomonadota</taxon>
        <taxon>Betaproteobacteria</taxon>
        <taxon>Nitrosomonadales</taxon>
        <taxon>Nitrosomonadaceae</taxon>
        <taxon>Nitrosovibrio</taxon>
    </lineage>
</organism>
<dbReference type="RefSeq" id="WP_090828812.1">
    <property type="nucleotide sequence ID" value="NZ_FOBH01000007.1"/>
</dbReference>
<dbReference type="Pfam" id="PF00128">
    <property type="entry name" value="Alpha-amylase"/>
    <property type="match status" value="1"/>
</dbReference>
<reference evidence="3 4" key="1">
    <citation type="submission" date="2016-10" db="EMBL/GenBank/DDBJ databases">
        <authorList>
            <person name="de Groot N.N."/>
        </authorList>
    </citation>
    <scope>NUCLEOTIDE SEQUENCE [LARGE SCALE GENOMIC DNA]</scope>
    <source>
        <strain evidence="3 4">Nv1</strain>
    </source>
</reference>
<accession>A0A1H7NHQ6</accession>
<evidence type="ECO:0000313" key="3">
    <source>
        <dbReference type="EMBL" id="SEL22924.1"/>
    </source>
</evidence>
<dbReference type="AlphaFoldDB" id="A0A1H7NHQ6"/>
<dbReference type="OrthoDB" id="9805159at2"/>
<dbReference type="InterPro" id="IPR017853">
    <property type="entry name" value="GH"/>
</dbReference>